<evidence type="ECO:0000256" key="7">
    <source>
        <dbReference type="ARBA" id="ARBA00023002"/>
    </source>
</evidence>
<dbReference type="GO" id="GO:0004467">
    <property type="term" value="F:long-chain fatty acid-CoA ligase activity"/>
    <property type="evidence" value="ECO:0007669"/>
    <property type="project" value="TreeGrafter"/>
</dbReference>
<comment type="similarity">
    <text evidence="2">Belongs to the ATP-dependent AMP-binding enzyme family.</text>
</comment>
<dbReference type="InterPro" id="IPR000873">
    <property type="entry name" value="AMP-dep_synth/lig_dom"/>
</dbReference>
<organism evidence="15 16">
    <name type="scientific">Polypedilum vanderplanki</name>
    <name type="common">Sleeping chironomid midge</name>
    <dbReference type="NCBI Taxonomy" id="319348"/>
    <lineage>
        <taxon>Eukaryota</taxon>
        <taxon>Metazoa</taxon>
        <taxon>Ecdysozoa</taxon>
        <taxon>Arthropoda</taxon>
        <taxon>Hexapoda</taxon>
        <taxon>Insecta</taxon>
        <taxon>Pterygota</taxon>
        <taxon>Neoptera</taxon>
        <taxon>Endopterygota</taxon>
        <taxon>Diptera</taxon>
        <taxon>Nematocera</taxon>
        <taxon>Chironomoidea</taxon>
        <taxon>Chironomidae</taxon>
        <taxon>Chironominae</taxon>
        <taxon>Polypedilum</taxon>
        <taxon>Polypedilum</taxon>
    </lineage>
</organism>
<evidence type="ECO:0000313" key="15">
    <source>
        <dbReference type="EMBL" id="KAG5672098.1"/>
    </source>
</evidence>
<keyword evidence="16" id="KW-1185">Reference proteome</keyword>
<comment type="subcellular location">
    <subcellularLocation>
        <location evidence="1">Peroxisome</location>
    </subcellularLocation>
</comment>
<dbReference type="EC" id="1.13.12.7" evidence="3"/>
<evidence type="ECO:0000256" key="3">
    <source>
        <dbReference type="ARBA" id="ARBA00012532"/>
    </source>
</evidence>
<dbReference type="Pfam" id="PF00501">
    <property type="entry name" value="AMP-binding"/>
    <property type="match status" value="1"/>
</dbReference>
<keyword evidence="7" id="KW-0560">Oxidoreductase</keyword>
<dbReference type="OrthoDB" id="10253869at2759"/>
<dbReference type="CDD" id="cd05911">
    <property type="entry name" value="Firefly_Luc_like"/>
    <property type="match status" value="1"/>
</dbReference>
<evidence type="ECO:0000256" key="2">
    <source>
        <dbReference type="ARBA" id="ARBA00006432"/>
    </source>
</evidence>
<evidence type="ECO:0000256" key="9">
    <source>
        <dbReference type="ARBA" id="ARBA00023140"/>
    </source>
</evidence>
<evidence type="ECO:0000259" key="14">
    <source>
        <dbReference type="Pfam" id="PF13193"/>
    </source>
</evidence>
<proteinExistence type="inferred from homology"/>
<keyword evidence="5" id="KW-0547">Nucleotide-binding</keyword>
<accession>A0A9J6BQS7</accession>
<dbReference type="FunFam" id="3.30.300.30:FF:000007">
    <property type="entry name" value="4-coumarate--CoA ligase 2"/>
    <property type="match status" value="1"/>
</dbReference>
<keyword evidence="6" id="KW-0067">ATP-binding</keyword>
<dbReference type="GO" id="GO:0008218">
    <property type="term" value="P:bioluminescence"/>
    <property type="evidence" value="ECO:0007669"/>
    <property type="project" value="UniProtKB-KW"/>
</dbReference>
<dbReference type="Gene3D" id="3.30.300.30">
    <property type="match status" value="1"/>
</dbReference>
<evidence type="ECO:0000256" key="1">
    <source>
        <dbReference type="ARBA" id="ARBA00004275"/>
    </source>
</evidence>
<name>A0A9J6BQS7_POLVA</name>
<evidence type="ECO:0000256" key="8">
    <source>
        <dbReference type="ARBA" id="ARBA00023033"/>
    </source>
</evidence>
<dbReference type="InterPro" id="IPR042099">
    <property type="entry name" value="ANL_N_sf"/>
</dbReference>
<gene>
    <name evidence="15" type="ORF">PVAND_002253</name>
</gene>
<comment type="caution">
    <text evidence="15">The sequence shown here is derived from an EMBL/GenBank/DDBJ whole genome shotgun (WGS) entry which is preliminary data.</text>
</comment>
<evidence type="ECO:0000256" key="4">
    <source>
        <dbReference type="ARBA" id="ARBA00019043"/>
    </source>
</evidence>
<dbReference type="PANTHER" id="PTHR24096">
    <property type="entry name" value="LONG-CHAIN-FATTY-ACID--COA LIGASE"/>
    <property type="match status" value="1"/>
</dbReference>
<dbReference type="Pfam" id="PF13193">
    <property type="entry name" value="AMP-binding_C"/>
    <property type="match status" value="1"/>
</dbReference>
<keyword evidence="9" id="KW-0576">Peroxisome</keyword>
<dbReference type="AlphaFoldDB" id="A0A9J6BQS7"/>
<dbReference type="GO" id="GO:0046949">
    <property type="term" value="P:fatty-acyl-CoA biosynthetic process"/>
    <property type="evidence" value="ECO:0007669"/>
    <property type="project" value="TreeGrafter"/>
</dbReference>
<dbReference type="GO" id="GO:0005777">
    <property type="term" value="C:peroxisome"/>
    <property type="evidence" value="ECO:0007669"/>
    <property type="project" value="UniProtKB-SubCell"/>
</dbReference>
<evidence type="ECO:0000256" key="10">
    <source>
        <dbReference type="ARBA" id="ARBA00023223"/>
    </source>
</evidence>
<evidence type="ECO:0000256" key="12">
    <source>
        <dbReference type="ARBA" id="ARBA00048497"/>
    </source>
</evidence>
<evidence type="ECO:0000256" key="6">
    <source>
        <dbReference type="ARBA" id="ARBA00022840"/>
    </source>
</evidence>
<dbReference type="Proteomes" id="UP001107558">
    <property type="component" value="Chromosome 3"/>
</dbReference>
<keyword evidence="10" id="KW-0455">Luminescence</keyword>
<reference evidence="15" key="1">
    <citation type="submission" date="2021-03" db="EMBL/GenBank/DDBJ databases">
        <title>Chromosome level genome of the anhydrobiotic midge Polypedilum vanderplanki.</title>
        <authorList>
            <person name="Yoshida Y."/>
            <person name="Kikawada T."/>
            <person name="Gusev O."/>
        </authorList>
    </citation>
    <scope>NUCLEOTIDE SEQUENCE</scope>
    <source>
        <strain evidence="15">NIAS01</strain>
        <tissue evidence="15">Whole body or cell culture</tissue>
    </source>
</reference>
<keyword evidence="11" id="KW-0599">Photoprotein</keyword>
<dbReference type="PANTHER" id="PTHR24096:SF422">
    <property type="entry name" value="BCDNA.GH02901"/>
    <property type="match status" value="1"/>
</dbReference>
<sequence>MFHSKKLSVVVKNLRVQWSLIRGLSIASNKEDIVIKSPMQPLNYPKITIDQFIWDKYSKWMNKIAVIDGVTDRCLTYAKLRDQCRTLAVHLRTSLNLKSRDTIAICLPNSLEFPIITFAACEAQIVVTTINPIYTADEIARQLADSNATILFGLATMSAILKSAVDKTNKNIRIIYITENEAEAIPNDGIKFNDLMISKVDLSALKEIDRDCYETTLLPYSSGTTGLSKGVMLSHMNMVSNCMHLCSPEMAHTFDAIGDYQDIIPCVLPMFHLYGLSLMFSTLAQGCKLITLKSFNPNTFLNTLEKHKASVLYVVPPIIIFFNNYDKIGPQHTQSIKYVLSGAAPLGGSDIEKFLKIAPNAKFLQAYGLTETSPLTHACYKNTKSFAGVGSPVNDVESKIVKVDDPEFKGLGPNQSGEVLVRGPNIMIGYHNNEKATKETITPDGWLRTGDVGYYDENQEFFITDRLKELIKVKAYQVAPAELEEILRMHDEIVDAAVIGIPNAATGELPRAYIVPTSNSKINEKIVKDYVAQKVAEYKRLEGGVEIVDSIPKNATGKILRRQLKEKYLKENTSM</sequence>
<feature type="domain" description="AMP-binding enzyme C-terminal" evidence="14">
    <location>
        <begin position="482"/>
        <end position="558"/>
    </location>
</feature>
<feature type="domain" description="AMP-dependent synthetase/ligase" evidence="13">
    <location>
        <begin position="58"/>
        <end position="431"/>
    </location>
</feature>
<dbReference type="InterPro" id="IPR025110">
    <property type="entry name" value="AMP-bd_C"/>
</dbReference>
<dbReference type="PROSITE" id="PS00455">
    <property type="entry name" value="AMP_BINDING"/>
    <property type="match status" value="1"/>
</dbReference>
<dbReference type="Gene3D" id="3.40.50.12780">
    <property type="entry name" value="N-terminal domain of ligase-like"/>
    <property type="match status" value="1"/>
</dbReference>
<evidence type="ECO:0000313" key="16">
    <source>
        <dbReference type="Proteomes" id="UP001107558"/>
    </source>
</evidence>
<keyword evidence="8" id="KW-0503">Monooxygenase</keyword>
<evidence type="ECO:0000256" key="5">
    <source>
        <dbReference type="ARBA" id="ARBA00022741"/>
    </source>
</evidence>
<dbReference type="EMBL" id="JADBJN010000003">
    <property type="protein sequence ID" value="KAG5672098.1"/>
    <property type="molecule type" value="Genomic_DNA"/>
</dbReference>
<dbReference type="InterPro" id="IPR045851">
    <property type="entry name" value="AMP-bd_C_sf"/>
</dbReference>
<comment type="catalytic activity">
    <reaction evidence="12">
        <text>firefly D-luciferin + ATP + O2 = firefly oxyluciferin + hnu + AMP + CO2 + diphosphate</text>
        <dbReference type="Rhea" id="RHEA:10732"/>
        <dbReference type="ChEBI" id="CHEBI:15379"/>
        <dbReference type="ChEBI" id="CHEBI:16526"/>
        <dbReference type="ChEBI" id="CHEBI:16792"/>
        <dbReference type="ChEBI" id="CHEBI:30212"/>
        <dbReference type="ChEBI" id="CHEBI:30616"/>
        <dbReference type="ChEBI" id="CHEBI:33019"/>
        <dbReference type="ChEBI" id="CHEBI:58038"/>
        <dbReference type="ChEBI" id="CHEBI:456215"/>
        <dbReference type="EC" id="1.13.12.7"/>
    </reaction>
</comment>
<dbReference type="FunFam" id="3.40.50.12780:FF:000003">
    <property type="entry name" value="Long-chain-fatty-acid--CoA ligase FadD"/>
    <property type="match status" value="1"/>
</dbReference>
<dbReference type="GO" id="GO:0004497">
    <property type="term" value="F:monooxygenase activity"/>
    <property type="evidence" value="ECO:0007669"/>
    <property type="project" value="UniProtKB-KW"/>
</dbReference>
<dbReference type="SUPFAM" id="SSF56801">
    <property type="entry name" value="Acetyl-CoA synthetase-like"/>
    <property type="match status" value="1"/>
</dbReference>
<dbReference type="InterPro" id="IPR020845">
    <property type="entry name" value="AMP-binding_CS"/>
</dbReference>
<dbReference type="GO" id="GO:0005524">
    <property type="term" value="F:ATP binding"/>
    <property type="evidence" value="ECO:0007669"/>
    <property type="project" value="UniProtKB-KW"/>
</dbReference>
<evidence type="ECO:0000256" key="11">
    <source>
        <dbReference type="ARBA" id="ARBA00023262"/>
    </source>
</evidence>
<protein>
    <recommendedName>
        <fullName evidence="4">Luciferin 4-monooxygenase</fullName>
        <ecNumber evidence="3">1.13.12.7</ecNumber>
    </recommendedName>
</protein>
<evidence type="ECO:0000259" key="13">
    <source>
        <dbReference type="Pfam" id="PF00501"/>
    </source>
</evidence>